<dbReference type="EMBL" id="LYPC01000022">
    <property type="protein sequence ID" value="OCT13626.1"/>
    <property type="molecule type" value="Genomic_DNA"/>
</dbReference>
<keyword evidence="4 7" id="KW-0812">Transmembrane</keyword>
<evidence type="ECO:0000256" key="1">
    <source>
        <dbReference type="ARBA" id="ARBA00004651"/>
    </source>
</evidence>
<dbReference type="Pfam" id="PF00893">
    <property type="entry name" value="Multi_Drug_Res"/>
    <property type="match status" value="1"/>
</dbReference>
<dbReference type="InterPro" id="IPR000390">
    <property type="entry name" value="Small_drug/metabolite_transptr"/>
</dbReference>
<dbReference type="InterPro" id="IPR037185">
    <property type="entry name" value="EmrE-like"/>
</dbReference>
<dbReference type="RefSeq" id="WP_065853687.1">
    <property type="nucleotide sequence ID" value="NZ_LYPC01000022.1"/>
</dbReference>
<evidence type="ECO:0000256" key="2">
    <source>
        <dbReference type="ARBA" id="ARBA00022448"/>
    </source>
</evidence>
<dbReference type="GO" id="GO:0005886">
    <property type="term" value="C:plasma membrane"/>
    <property type="evidence" value="ECO:0007669"/>
    <property type="project" value="UniProtKB-SubCell"/>
</dbReference>
<sequence length="104" mass="11261">MGWIFLTFAGMFEVVGVVGMNQINKAKTVRSFCIFIVGIIMSFGCLSQAMKTLPMGTSYAVWTGIGTVGGALVGMLFYGESRDWKRIMFIAMVLSAAVGLKLMS</sequence>
<dbReference type="OrthoDB" id="21828at2"/>
<dbReference type="AlphaFoldDB" id="A0A1C0ZZQ6"/>
<evidence type="ECO:0000256" key="4">
    <source>
        <dbReference type="ARBA" id="ARBA00022692"/>
    </source>
</evidence>
<protein>
    <submittedName>
        <fullName evidence="9">Transporter</fullName>
    </submittedName>
</protein>
<evidence type="ECO:0000256" key="6">
    <source>
        <dbReference type="ARBA" id="ARBA00023136"/>
    </source>
</evidence>
<evidence type="ECO:0000313" key="10">
    <source>
        <dbReference type="Proteomes" id="UP000093309"/>
    </source>
</evidence>
<evidence type="ECO:0000256" key="8">
    <source>
        <dbReference type="SAM" id="Phobius"/>
    </source>
</evidence>
<comment type="similarity">
    <text evidence="7">Belongs to the drug/metabolite transporter (DMT) superfamily. Small multidrug resistance (SMR) (TC 2.A.7.1) family.</text>
</comment>
<organism evidence="9 10">
    <name type="scientific">Paenibacillus pectinilyticus</name>
    <dbReference type="NCBI Taxonomy" id="512399"/>
    <lineage>
        <taxon>Bacteria</taxon>
        <taxon>Bacillati</taxon>
        <taxon>Bacillota</taxon>
        <taxon>Bacilli</taxon>
        <taxon>Bacillales</taxon>
        <taxon>Paenibacillaceae</taxon>
        <taxon>Paenibacillus</taxon>
    </lineage>
</organism>
<dbReference type="GO" id="GO:0022857">
    <property type="term" value="F:transmembrane transporter activity"/>
    <property type="evidence" value="ECO:0007669"/>
    <property type="project" value="InterPro"/>
</dbReference>
<dbReference type="InterPro" id="IPR045324">
    <property type="entry name" value="Small_multidrug_res"/>
</dbReference>
<dbReference type="PANTHER" id="PTHR30561">
    <property type="entry name" value="SMR FAMILY PROTON-DEPENDENT DRUG EFFLUX TRANSPORTER SUGE"/>
    <property type="match status" value="1"/>
</dbReference>
<dbReference type="Gene3D" id="1.10.3730.20">
    <property type="match status" value="1"/>
</dbReference>
<keyword evidence="6 8" id="KW-0472">Membrane</keyword>
<reference evidence="10" key="1">
    <citation type="submission" date="2016-05" db="EMBL/GenBank/DDBJ databases">
        <title>Paenibacillus oryzae. sp. nov., isolated from the rice root.</title>
        <authorList>
            <person name="Zhang J."/>
            <person name="Zhang X."/>
        </authorList>
    </citation>
    <scope>NUCLEOTIDE SEQUENCE [LARGE SCALE GENOMIC DNA]</scope>
    <source>
        <strain evidence="10">KCTC13222</strain>
    </source>
</reference>
<feature type="transmembrane region" description="Helical" evidence="8">
    <location>
        <begin position="29"/>
        <end position="47"/>
    </location>
</feature>
<name>A0A1C0ZZQ6_9BACL</name>
<evidence type="ECO:0000256" key="5">
    <source>
        <dbReference type="ARBA" id="ARBA00022989"/>
    </source>
</evidence>
<feature type="transmembrane region" description="Helical" evidence="8">
    <location>
        <begin position="59"/>
        <end position="78"/>
    </location>
</feature>
<dbReference type="PANTHER" id="PTHR30561:SF0">
    <property type="entry name" value="GUANIDINIUM EXPORTER"/>
    <property type="match status" value="1"/>
</dbReference>
<evidence type="ECO:0000256" key="3">
    <source>
        <dbReference type="ARBA" id="ARBA00022475"/>
    </source>
</evidence>
<keyword evidence="10" id="KW-1185">Reference proteome</keyword>
<keyword evidence="2" id="KW-0813">Transport</keyword>
<dbReference type="FunFam" id="1.10.3730.20:FF:000001">
    <property type="entry name" value="Quaternary ammonium compound resistance transporter SugE"/>
    <property type="match status" value="1"/>
</dbReference>
<accession>A0A1C0ZZQ6</accession>
<keyword evidence="5 8" id="KW-1133">Transmembrane helix</keyword>
<dbReference type="STRING" id="512399.A8709_18730"/>
<comment type="caution">
    <text evidence="9">The sequence shown here is derived from an EMBL/GenBank/DDBJ whole genome shotgun (WGS) entry which is preliminary data.</text>
</comment>
<gene>
    <name evidence="9" type="ORF">A8709_18730</name>
</gene>
<keyword evidence="3" id="KW-1003">Cell membrane</keyword>
<dbReference type="Proteomes" id="UP000093309">
    <property type="component" value="Unassembled WGS sequence"/>
</dbReference>
<dbReference type="SUPFAM" id="SSF103481">
    <property type="entry name" value="Multidrug resistance efflux transporter EmrE"/>
    <property type="match status" value="1"/>
</dbReference>
<evidence type="ECO:0000313" key="9">
    <source>
        <dbReference type="EMBL" id="OCT13626.1"/>
    </source>
</evidence>
<proteinExistence type="inferred from homology"/>
<evidence type="ECO:0000256" key="7">
    <source>
        <dbReference type="RuleBase" id="RU003942"/>
    </source>
</evidence>
<comment type="subcellular location">
    <subcellularLocation>
        <location evidence="1 7">Cell membrane</location>
        <topology evidence="1 7">Multi-pass membrane protein</topology>
    </subcellularLocation>
</comment>